<dbReference type="GeneID" id="9949246"/>
<dbReference type="KEGG" id="loa:LOAG_11787"/>
<proteinExistence type="predicted"/>
<organism evidence="1">
    <name type="scientific">Loa loa</name>
    <name type="common">Eye worm</name>
    <name type="synonym">Filaria loa</name>
    <dbReference type="NCBI Taxonomy" id="7209"/>
    <lineage>
        <taxon>Eukaryota</taxon>
        <taxon>Metazoa</taxon>
        <taxon>Ecdysozoa</taxon>
        <taxon>Nematoda</taxon>
        <taxon>Chromadorea</taxon>
        <taxon>Rhabditida</taxon>
        <taxon>Spirurina</taxon>
        <taxon>Spiruromorpha</taxon>
        <taxon>Filarioidea</taxon>
        <taxon>Onchocercidae</taxon>
        <taxon>Loa</taxon>
    </lineage>
</organism>
<dbReference type="CTD" id="9949246"/>
<sequence>MGKNLIKGVTINFQTRIKLSNYYCLQSISWNNSKMRRFQSITVKYHSCIFDTFKKLQELPFLTFPEFFYIPEFHYIHCNYSNETIYDLSSKVIQTNAPFECVNFSLAYIYVIENSNFVQTNTLRIDESLNH</sequence>
<evidence type="ECO:0000313" key="1">
    <source>
        <dbReference type="EMBL" id="EFO16717.1"/>
    </source>
</evidence>
<dbReference type="RefSeq" id="XP_003147352.1">
    <property type="nucleotide sequence ID" value="XM_003147304.1"/>
</dbReference>
<dbReference type="InParanoid" id="A0A1S0TNX8"/>
<name>A0A1S0TNX8_LOALO</name>
<accession>A0A1S0TNX8</accession>
<protein>
    <submittedName>
        <fullName evidence="1">Uncharacterized protein</fullName>
    </submittedName>
</protein>
<dbReference type="EMBL" id="JH712907">
    <property type="protein sequence ID" value="EFO16717.1"/>
    <property type="molecule type" value="Genomic_DNA"/>
</dbReference>
<gene>
    <name evidence="1" type="ORF">LOAG_11787</name>
</gene>
<reference evidence="1" key="1">
    <citation type="submission" date="2012-04" db="EMBL/GenBank/DDBJ databases">
        <title>The Genome Sequence of Loa loa.</title>
        <authorList>
            <consortium name="The Broad Institute Genome Sequencing Platform"/>
            <consortium name="Broad Institute Genome Sequencing Center for Infectious Disease"/>
            <person name="Nutman T.B."/>
            <person name="Fink D.L."/>
            <person name="Russ C."/>
            <person name="Young S."/>
            <person name="Zeng Q."/>
            <person name="Gargeya S."/>
            <person name="Alvarado L."/>
            <person name="Berlin A."/>
            <person name="Chapman S.B."/>
            <person name="Chen Z."/>
            <person name="Freedman E."/>
            <person name="Gellesch M."/>
            <person name="Goldberg J."/>
            <person name="Griggs A."/>
            <person name="Gujja S."/>
            <person name="Heilman E.R."/>
            <person name="Heiman D."/>
            <person name="Howarth C."/>
            <person name="Mehta T."/>
            <person name="Neiman D."/>
            <person name="Pearson M."/>
            <person name="Roberts A."/>
            <person name="Saif S."/>
            <person name="Shea T."/>
            <person name="Shenoy N."/>
            <person name="Sisk P."/>
            <person name="Stolte C."/>
            <person name="Sykes S."/>
            <person name="White J."/>
            <person name="Yandava C."/>
            <person name="Haas B."/>
            <person name="Henn M.R."/>
            <person name="Nusbaum C."/>
            <person name="Birren B."/>
        </authorList>
    </citation>
    <scope>NUCLEOTIDE SEQUENCE [LARGE SCALE GENOMIC DNA]</scope>
</reference>
<dbReference type="AlphaFoldDB" id="A0A1S0TNX8"/>